<protein>
    <recommendedName>
        <fullName evidence="3">Corticotropin-releasing factor-binding protein</fullName>
    </recommendedName>
    <alternativeName>
        <fullName evidence="9">Corticotropin-releasing hormone-binding protein</fullName>
    </alternativeName>
</protein>
<organism evidence="12 13">
    <name type="scientific">Melipona bicolor</name>
    <dbReference type="NCBI Taxonomy" id="60889"/>
    <lineage>
        <taxon>Eukaryota</taxon>
        <taxon>Metazoa</taxon>
        <taxon>Ecdysozoa</taxon>
        <taxon>Arthropoda</taxon>
        <taxon>Hexapoda</taxon>
        <taxon>Insecta</taxon>
        <taxon>Pterygota</taxon>
        <taxon>Neoptera</taxon>
        <taxon>Endopterygota</taxon>
        <taxon>Hymenoptera</taxon>
        <taxon>Apocrita</taxon>
        <taxon>Aculeata</taxon>
        <taxon>Apoidea</taxon>
        <taxon>Anthophila</taxon>
        <taxon>Apidae</taxon>
        <taxon>Melipona</taxon>
    </lineage>
</organism>
<comment type="subcellular location">
    <subcellularLocation>
        <location evidence="1">Secreted</location>
    </subcellularLocation>
</comment>
<dbReference type="Pfam" id="PF23541">
    <property type="entry name" value="CRF-BP_C"/>
    <property type="match status" value="1"/>
</dbReference>
<evidence type="ECO:0000256" key="8">
    <source>
        <dbReference type="ARBA" id="ARBA00024997"/>
    </source>
</evidence>
<sequence length="360" mass="40471">MKEKKTFHFTAIDESGKIQKYMRKRETLKDWGIGELDAKYGNSNEQLLNKQLRTALQSEIRGKKMRVPGEHFSKDFYRQDFKNGLLSTYTRFKPVTDCMFITADPGSFIYSSKTDSDEVCGIYFLAGPDQKIEINFLTFDVPCEHRGLISVVDGWELNGEVFPTEMDHRLPLKQRISEFCGKNIGVKRSFTSSQNIAVIRYRIPKPGKGFTLFARFLKNPRPCNVLAASLSEPYTLRNYGRRVNCTYVALYPGTVQVIALGVGVSNFLGSSRTTETGTLRKCDETSPQDQVIIGGSDGLDTSEVRVVDSICGIDSKPDYHEIVKYGVTSVRLISSGFFENSVTVEVLPLKNELLDANLSI</sequence>
<dbReference type="Gene3D" id="2.60.120.290">
    <property type="entry name" value="Spermadhesin, CUB domain"/>
    <property type="match status" value="1"/>
</dbReference>
<dbReference type="PANTHER" id="PTHR10278">
    <property type="entry name" value="CORTICOTROPIN-RELEASING FACTOR-BINDING PROTEIN"/>
    <property type="match status" value="1"/>
</dbReference>
<keyword evidence="7" id="KW-0325">Glycoprotein</keyword>
<gene>
    <name evidence="12" type="ORF">K0M31_008150</name>
</gene>
<evidence type="ECO:0000313" key="13">
    <source>
        <dbReference type="Proteomes" id="UP001177670"/>
    </source>
</evidence>
<evidence type="ECO:0000259" key="11">
    <source>
        <dbReference type="Pfam" id="PF23541"/>
    </source>
</evidence>
<evidence type="ECO:0000313" key="12">
    <source>
        <dbReference type="EMBL" id="KAK1123442.1"/>
    </source>
</evidence>
<dbReference type="GO" id="GO:0051460">
    <property type="term" value="P:negative regulation of corticotropin secretion"/>
    <property type="evidence" value="ECO:0007669"/>
    <property type="project" value="TreeGrafter"/>
</dbReference>
<feature type="domain" description="Corticotropin-releasing factor binding protein C-terminal" evidence="11">
    <location>
        <begin position="231"/>
        <end position="351"/>
    </location>
</feature>
<evidence type="ECO:0000256" key="9">
    <source>
        <dbReference type="ARBA" id="ARBA00033162"/>
    </source>
</evidence>
<dbReference type="InterPro" id="IPR056178">
    <property type="entry name" value="CRF-BP_C"/>
</dbReference>
<dbReference type="AlphaFoldDB" id="A0AA40KK93"/>
<dbReference type="Pfam" id="PF05428">
    <property type="entry name" value="CRF-BP_N"/>
    <property type="match status" value="1"/>
</dbReference>
<accession>A0AA40KK93</accession>
<keyword evidence="4" id="KW-0964">Secreted</keyword>
<feature type="domain" description="Corticotropin-releasing factor binding protein N-terminal" evidence="10">
    <location>
        <begin position="96"/>
        <end position="214"/>
    </location>
</feature>
<dbReference type="PANTHER" id="PTHR10278:SF0">
    <property type="entry name" value="CORTICOTROPIN-RELEASING FACTOR-BINDING PROTEIN"/>
    <property type="match status" value="1"/>
</dbReference>
<dbReference type="Proteomes" id="UP001177670">
    <property type="component" value="Unassembled WGS sequence"/>
</dbReference>
<dbReference type="GO" id="GO:0005615">
    <property type="term" value="C:extracellular space"/>
    <property type="evidence" value="ECO:0007669"/>
    <property type="project" value="TreeGrafter"/>
</dbReference>
<reference evidence="12" key="1">
    <citation type="submission" date="2021-10" db="EMBL/GenBank/DDBJ databases">
        <title>Melipona bicolor Genome sequencing and assembly.</title>
        <authorList>
            <person name="Araujo N.S."/>
            <person name="Arias M.C."/>
        </authorList>
    </citation>
    <scope>NUCLEOTIDE SEQUENCE</scope>
    <source>
        <strain evidence="12">USP_2M_L1-L4_2017</strain>
        <tissue evidence="12">Whole body</tissue>
    </source>
</reference>
<evidence type="ECO:0000256" key="5">
    <source>
        <dbReference type="ARBA" id="ARBA00022729"/>
    </source>
</evidence>
<evidence type="ECO:0000256" key="4">
    <source>
        <dbReference type="ARBA" id="ARBA00022525"/>
    </source>
</evidence>
<evidence type="ECO:0000256" key="2">
    <source>
        <dbReference type="ARBA" id="ARBA00008313"/>
    </source>
</evidence>
<evidence type="ECO:0000259" key="10">
    <source>
        <dbReference type="Pfam" id="PF05428"/>
    </source>
</evidence>
<dbReference type="EMBL" id="JAHYIQ010000020">
    <property type="protein sequence ID" value="KAK1123442.1"/>
    <property type="molecule type" value="Genomic_DNA"/>
</dbReference>
<keyword evidence="5" id="KW-0732">Signal</keyword>
<keyword evidence="13" id="KW-1185">Reference proteome</keyword>
<evidence type="ECO:0000256" key="7">
    <source>
        <dbReference type="ARBA" id="ARBA00023180"/>
    </source>
</evidence>
<dbReference type="SUPFAM" id="SSF49854">
    <property type="entry name" value="Spermadhesin, CUB domain"/>
    <property type="match status" value="1"/>
</dbReference>
<dbReference type="InterPro" id="IPR035914">
    <property type="entry name" value="Sperma_CUB_dom_sf"/>
</dbReference>
<dbReference type="GO" id="GO:0009755">
    <property type="term" value="P:hormone-mediated signaling pathway"/>
    <property type="evidence" value="ECO:0007669"/>
    <property type="project" value="TreeGrafter"/>
</dbReference>
<comment type="caution">
    <text evidence="12">The sequence shown here is derived from an EMBL/GenBank/DDBJ whole genome shotgun (WGS) entry which is preliminary data.</text>
</comment>
<keyword evidence="6" id="KW-1015">Disulfide bond</keyword>
<comment type="function">
    <text evidence="8">Binds CRF and inactivates it. May prevent inappropriate pituitary-adrenal stimulation in pregnancy.</text>
</comment>
<dbReference type="InterPro" id="IPR008435">
    <property type="entry name" value="CRF-bd"/>
</dbReference>
<dbReference type="InterPro" id="IPR056177">
    <property type="entry name" value="CRF-BP_N"/>
</dbReference>
<proteinExistence type="inferred from homology"/>
<evidence type="ECO:0000256" key="3">
    <source>
        <dbReference type="ARBA" id="ARBA00015713"/>
    </source>
</evidence>
<evidence type="ECO:0000256" key="1">
    <source>
        <dbReference type="ARBA" id="ARBA00004613"/>
    </source>
</evidence>
<dbReference type="GO" id="GO:0051424">
    <property type="term" value="F:corticotropin-releasing hormone binding"/>
    <property type="evidence" value="ECO:0007669"/>
    <property type="project" value="InterPro"/>
</dbReference>
<name>A0AA40KK93_9HYME</name>
<evidence type="ECO:0000256" key="6">
    <source>
        <dbReference type="ARBA" id="ARBA00023157"/>
    </source>
</evidence>
<comment type="similarity">
    <text evidence="2">Belongs to the CRF-binding protein family.</text>
</comment>